<dbReference type="CDD" id="cd06261">
    <property type="entry name" value="TM_PBP2"/>
    <property type="match status" value="1"/>
</dbReference>
<evidence type="ECO:0000259" key="8">
    <source>
        <dbReference type="PROSITE" id="PS50928"/>
    </source>
</evidence>
<evidence type="ECO:0000256" key="1">
    <source>
        <dbReference type="ARBA" id="ARBA00004651"/>
    </source>
</evidence>
<dbReference type="PANTHER" id="PTHR43386">
    <property type="entry name" value="OLIGOPEPTIDE TRANSPORT SYSTEM PERMEASE PROTEIN APPC"/>
    <property type="match status" value="1"/>
</dbReference>
<dbReference type="GO" id="GO:0055085">
    <property type="term" value="P:transmembrane transport"/>
    <property type="evidence" value="ECO:0007669"/>
    <property type="project" value="InterPro"/>
</dbReference>
<dbReference type="Pfam" id="PF00528">
    <property type="entry name" value="BPD_transp_1"/>
    <property type="match status" value="1"/>
</dbReference>
<evidence type="ECO:0000256" key="7">
    <source>
        <dbReference type="RuleBase" id="RU363032"/>
    </source>
</evidence>
<feature type="transmembrane region" description="Helical" evidence="7">
    <location>
        <begin position="251"/>
        <end position="273"/>
    </location>
</feature>
<proteinExistence type="inferred from homology"/>
<name>U3TFW2_9CREN</name>
<dbReference type="PANTHER" id="PTHR43386:SF1">
    <property type="entry name" value="D,D-DIPEPTIDE TRANSPORT SYSTEM PERMEASE PROTEIN DDPC-RELATED"/>
    <property type="match status" value="1"/>
</dbReference>
<protein>
    <submittedName>
        <fullName evidence="9">Dipeptide ABC transporter permease DppC</fullName>
    </submittedName>
</protein>
<evidence type="ECO:0000313" key="10">
    <source>
        <dbReference type="Proteomes" id="UP000016887"/>
    </source>
</evidence>
<feature type="domain" description="ABC transmembrane type-1" evidence="8">
    <location>
        <begin position="83"/>
        <end position="273"/>
    </location>
</feature>
<feature type="transmembrane region" description="Helical" evidence="7">
    <location>
        <begin position="20"/>
        <end position="42"/>
    </location>
</feature>
<evidence type="ECO:0000256" key="6">
    <source>
        <dbReference type="ARBA" id="ARBA00023136"/>
    </source>
</evidence>
<dbReference type="GO" id="GO:0005886">
    <property type="term" value="C:plasma membrane"/>
    <property type="evidence" value="ECO:0007669"/>
    <property type="project" value="UniProtKB-SubCell"/>
</dbReference>
<dbReference type="PROSITE" id="PS50928">
    <property type="entry name" value="ABC_TM1"/>
    <property type="match status" value="1"/>
</dbReference>
<gene>
    <name evidence="9" type="primary">dppC</name>
    <name evidence="9" type="ORF">ACAM_1414</name>
</gene>
<dbReference type="EMBL" id="AP012489">
    <property type="protein sequence ID" value="BAN90883.1"/>
    <property type="molecule type" value="Genomic_DNA"/>
</dbReference>
<feature type="transmembrane region" description="Helical" evidence="7">
    <location>
        <begin position="85"/>
        <end position="111"/>
    </location>
</feature>
<keyword evidence="2 7" id="KW-0813">Transport</keyword>
<evidence type="ECO:0000313" key="9">
    <source>
        <dbReference type="EMBL" id="BAN90883.1"/>
    </source>
</evidence>
<dbReference type="Pfam" id="PF12911">
    <property type="entry name" value="OppC_N"/>
    <property type="match status" value="1"/>
</dbReference>
<dbReference type="eggNOG" id="arCOG00748">
    <property type="taxonomic scope" value="Archaea"/>
</dbReference>
<feature type="transmembrane region" description="Helical" evidence="7">
    <location>
        <begin position="200"/>
        <end position="231"/>
    </location>
</feature>
<dbReference type="InterPro" id="IPR025966">
    <property type="entry name" value="OppC_N"/>
</dbReference>
<accession>U3TFW2</accession>
<evidence type="ECO:0000256" key="5">
    <source>
        <dbReference type="ARBA" id="ARBA00022989"/>
    </source>
</evidence>
<dbReference type="InterPro" id="IPR050366">
    <property type="entry name" value="BP-dependent_transpt_permease"/>
</dbReference>
<dbReference type="SUPFAM" id="SSF161098">
    <property type="entry name" value="MetI-like"/>
    <property type="match status" value="1"/>
</dbReference>
<keyword evidence="3" id="KW-1003">Cell membrane</keyword>
<dbReference type="STRING" id="1198449.ACAM_1414"/>
<feature type="transmembrane region" description="Helical" evidence="7">
    <location>
        <begin position="131"/>
        <end position="158"/>
    </location>
</feature>
<dbReference type="Proteomes" id="UP000016887">
    <property type="component" value="Chromosome"/>
</dbReference>
<comment type="similarity">
    <text evidence="7">Belongs to the binding-protein-dependent transport system permease family.</text>
</comment>
<keyword evidence="6 7" id="KW-0472">Membrane</keyword>
<keyword evidence="4 7" id="KW-0812">Transmembrane</keyword>
<sequence>MAAVPIPPPGKALAGPGSGFIVAGLAIIIFYIAVAVAAPYIAPYSPYSKVGDVAEHPSPPSLKHPFGTNEIGYDMFSRVVLGTRIVLKVVLLSSVMGLIIGVPLGLVSGYFGGPLDRVLSIIMDSLYAFPGIVLAIAIASVLGPSVINAAIALMVVYVPAYFRMTRARVIETKTQDYIVALRVLGAPHSRIMSRHILPGVMPTVLVVYGLASADAILTEAGLSFFGLVVTYPAPDWGLDISYGIKQFLSGSWWLTLFPGLAILTLALGFAMVGEGLAERFRARAV</sequence>
<dbReference type="KEGG" id="acj:ACAM_1414"/>
<dbReference type="InterPro" id="IPR000515">
    <property type="entry name" value="MetI-like"/>
</dbReference>
<dbReference type="Gene3D" id="1.10.3720.10">
    <property type="entry name" value="MetI-like"/>
    <property type="match status" value="1"/>
</dbReference>
<organism evidence="9 10">
    <name type="scientific">Aeropyrum camini SY1 = JCM 12091</name>
    <dbReference type="NCBI Taxonomy" id="1198449"/>
    <lineage>
        <taxon>Archaea</taxon>
        <taxon>Thermoproteota</taxon>
        <taxon>Thermoprotei</taxon>
        <taxon>Desulfurococcales</taxon>
        <taxon>Desulfurococcaceae</taxon>
        <taxon>Aeropyrum</taxon>
    </lineage>
</organism>
<evidence type="ECO:0000256" key="4">
    <source>
        <dbReference type="ARBA" id="ARBA00022692"/>
    </source>
</evidence>
<evidence type="ECO:0000256" key="3">
    <source>
        <dbReference type="ARBA" id="ARBA00022475"/>
    </source>
</evidence>
<keyword evidence="5 7" id="KW-1133">Transmembrane helix</keyword>
<evidence type="ECO:0000256" key="2">
    <source>
        <dbReference type="ARBA" id="ARBA00022448"/>
    </source>
</evidence>
<reference evidence="9 10" key="1">
    <citation type="journal article" date="2013" name="Appl. Environ. Microbiol.">
        <title>Variation of the Virus-Related Elements within Syntenic Genomes of the Hyperthermophilic Archaeon Aeropyrum.</title>
        <authorList>
            <person name="Daifuku T."/>
            <person name="Yoshida T."/>
            <person name="Kitamura T."/>
            <person name="Kawaichi S."/>
            <person name="Inoue T."/>
            <person name="Nomura K."/>
            <person name="Yoshida Y."/>
            <person name="Kuno S."/>
            <person name="Sako Y."/>
        </authorList>
    </citation>
    <scope>NUCLEOTIDE SEQUENCE [LARGE SCALE GENOMIC DNA]</scope>
    <source>
        <strain evidence="9 10">SY1</strain>
    </source>
</reference>
<dbReference type="AlphaFoldDB" id="U3TFW2"/>
<comment type="subcellular location">
    <subcellularLocation>
        <location evidence="1 7">Cell membrane</location>
        <topology evidence="1 7">Multi-pass membrane protein</topology>
    </subcellularLocation>
</comment>
<dbReference type="InterPro" id="IPR035906">
    <property type="entry name" value="MetI-like_sf"/>
</dbReference>
<keyword evidence="10" id="KW-1185">Reference proteome</keyword>